<dbReference type="GO" id="GO:0005789">
    <property type="term" value="C:endoplasmic reticulum membrane"/>
    <property type="evidence" value="ECO:0007669"/>
    <property type="project" value="TreeGrafter"/>
</dbReference>
<dbReference type="Pfam" id="PF00566">
    <property type="entry name" value="RabGAP-TBC"/>
    <property type="match status" value="1"/>
</dbReference>
<evidence type="ECO:0000313" key="3">
    <source>
        <dbReference type="EMBL" id="KRY73281.1"/>
    </source>
</evidence>
<proteinExistence type="predicted"/>
<accession>A0A0V1EIC3</accession>
<comment type="caution">
    <text evidence="3">The sequence shown here is derived from an EMBL/GenBank/DDBJ whole genome shotgun (WGS) entry which is preliminary data.</text>
</comment>
<protein>
    <submittedName>
        <fullName evidence="3">TBC1 domain family member 20</fullName>
    </submittedName>
</protein>
<dbReference type="InterPro" id="IPR000195">
    <property type="entry name" value="Rab-GAP-TBC_dom"/>
</dbReference>
<dbReference type="PANTHER" id="PTHR20913:SF7">
    <property type="entry name" value="RE60063P"/>
    <property type="match status" value="1"/>
</dbReference>
<dbReference type="GO" id="GO:0005096">
    <property type="term" value="F:GTPase activator activity"/>
    <property type="evidence" value="ECO:0007669"/>
    <property type="project" value="UniProtKB-KW"/>
</dbReference>
<dbReference type="SUPFAM" id="SSF47923">
    <property type="entry name" value="Ypt/Rab-GAP domain of gyp1p"/>
    <property type="match status" value="2"/>
</dbReference>
<dbReference type="AlphaFoldDB" id="A0A0V1EIC3"/>
<evidence type="ECO:0000259" key="2">
    <source>
        <dbReference type="PROSITE" id="PS50086"/>
    </source>
</evidence>
<organism evidence="3 4">
    <name type="scientific">Trichinella pseudospiralis</name>
    <name type="common">Parasitic roundworm</name>
    <dbReference type="NCBI Taxonomy" id="6337"/>
    <lineage>
        <taxon>Eukaryota</taxon>
        <taxon>Metazoa</taxon>
        <taxon>Ecdysozoa</taxon>
        <taxon>Nematoda</taxon>
        <taxon>Enoplea</taxon>
        <taxon>Dorylaimia</taxon>
        <taxon>Trichinellida</taxon>
        <taxon>Trichinellidae</taxon>
        <taxon>Trichinella</taxon>
    </lineage>
</organism>
<gene>
    <name evidence="3" type="primary">Tbc1d20</name>
    <name evidence="3" type="ORF">T4A_1368</name>
</gene>
<evidence type="ECO:0000313" key="4">
    <source>
        <dbReference type="Proteomes" id="UP000054632"/>
    </source>
</evidence>
<dbReference type="EMBL" id="JYDR01000036">
    <property type="protein sequence ID" value="KRY73281.1"/>
    <property type="molecule type" value="Genomic_DNA"/>
</dbReference>
<dbReference type="Gene3D" id="1.10.8.1310">
    <property type="match status" value="1"/>
</dbReference>
<dbReference type="Gene3D" id="1.10.472.80">
    <property type="entry name" value="Ypt/Rab-GAP domain of gyp1p, domain 3"/>
    <property type="match status" value="1"/>
</dbReference>
<name>A0A0V1EIC3_TRIPS</name>
<dbReference type="GO" id="GO:0006888">
    <property type="term" value="P:endoplasmic reticulum to Golgi vesicle-mediated transport"/>
    <property type="evidence" value="ECO:0007669"/>
    <property type="project" value="TreeGrafter"/>
</dbReference>
<evidence type="ECO:0000256" key="1">
    <source>
        <dbReference type="ARBA" id="ARBA00022468"/>
    </source>
</evidence>
<dbReference type="InterPro" id="IPR035969">
    <property type="entry name" value="Rab-GAP_TBC_sf"/>
</dbReference>
<dbReference type="PANTHER" id="PTHR20913">
    <property type="entry name" value="TBC1 DOMAIN FAMILY MEMBER 20/GTPASE"/>
    <property type="match status" value="1"/>
</dbReference>
<keyword evidence="1" id="KW-0343">GTPase activation</keyword>
<dbReference type="InterPro" id="IPR045913">
    <property type="entry name" value="TBC20/Gyp8-like"/>
</dbReference>
<feature type="domain" description="Rab-GAP TBC" evidence="2">
    <location>
        <begin position="40"/>
        <end position="228"/>
    </location>
</feature>
<sequence>MNDFMNLSSKEIEKLSIIEKCLNDKDINMLKKLAVSKGGLILNHCRHKGWLLLTCGVDALGENIANEECAYLQKHEEYNQVYLDAIRTSSRFPSTMQKEQRGYYQQLLCRIIVNILIENPSFQYFQGFHDVCLTVLLAVSETHALGVCDHLAKTAFRSFLEEPLDNAMEKLELILKIVREIDIEVYEFFETHSSKAEFAVSWILTWYAHVMRDNEQLFRLYDYFLASDEHMPIYVAAAIVLWRRSEILNPQYDYGRVHQKLSTFPKHFPIEAIINDAQDLYESYPPIIFASSVNRMLFNINHYASAFKPLMRFMFGVMESFSAVFAVQERHFNYANLYYQTIHIVTSKSEKNPTITKEKSRVIHTKSNEVNNLAKHKFSTSESKYPLKTMATTENLAPAPA</sequence>
<dbReference type="PROSITE" id="PS50086">
    <property type="entry name" value="TBC_RABGAP"/>
    <property type="match status" value="1"/>
</dbReference>
<dbReference type="Proteomes" id="UP000054632">
    <property type="component" value="Unassembled WGS sequence"/>
</dbReference>
<dbReference type="SMART" id="SM00164">
    <property type="entry name" value="TBC"/>
    <property type="match status" value="1"/>
</dbReference>
<reference evidence="3 4" key="1">
    <citation type="submission" date="2015-01" db="EMBL/GenBank/DDBJ databases">
        <title>Evolution of Trichinella species and genotypes.</title>
        <authorList>
            <person name="Korhonen P.K."/>
            <person name="Edoardo P."/>
            <person name="Giuseppe L.R."/>
            <person name="Gasser R.B."/>
        </authorList>
    </citation>
    <scope>NUCLEOTIDE SEQUENCE [LARGE SCALE GENOMIC DNA]</scope>
    <source>
        <strain evidence="3">ISS13</strain>
    </source>
</reference>